<dbReference type="GO" id="GO:0032993">
    <property type="term" value="C:protein-DNA complex"/>
    <property type="evidence" value="ECO:0007669"/>
    <property type="project" value="TreeGrafter"/>
</dbReference>
<keyword evidence="8" id="KW-1185">Reference proteome</keyword>
<dbReference type="Proteomes" id="UP000003635">
    <property type="component" value="Unassembled WGS sequence"/>
</dbReference>
<evidence type="ECO:0000256" key="4">
    <source>
        <dbReference type="ARBA" id="ARBA00023159"/>
    </source>
</evidence>
<name>Q2CH60_OCEGH</name>
<evidence type="ECO:0000313" key="7">
    <source>
        <dbReference type="EMBL" id="EAR51951.1"/>
    </source>
</evidence>
<evidence type="ECO:0000259" key="6">
    <source>
        <dbReference type="PROSITE" id="PS50931"/>
    </source>
</evidence>
<dbReference type="PANTHER" id="PTHR30346:SF26">
    <property type="entry name" value="HYDROGEN PEROXIDE-INDUCIBLE GENES ACTIVATOR"/>
    <property type="match status" value="1"/>
</dbReference>
<keyword evidence="4" id="KW-0010">Activator</keyword>
<dbReference type="InterPro" id="IPR036388">
    <property type="entry name" value="WH-like_DNA-bd_sf"/>
</dbReference>
<evidence type="ECO:0000256" key="2">
    <source>
        <dbReference type="ARBA" id="ARBA00023015"/>
    </source>
</evidence>
<dbReference type="PROSITE" id="PS50931">
    <property type="entry name" value="HTH_LYSR"/>
    <property type="match status" value="1"/>
</dbReference>
<dbReference type="HOGENOM" id="CLU_039613_6_4_5"/>
<protein>
    <submittedName>
        <fullName evidence="7">Transcriptional regulator, LysR family protein</fullName>
    </submittedName>
</protein>
<dbReference type="STRING" id="314256.OG2516_13039"/>
<dbReference type="PANTHER" id="PTHR30346">
    <property type="entry name" value="TRANSCRIPTIONAL DUAL REGULATOR HCAR-RELATED"/>
    <property type="match status" value="1"/>
</dbReference>
<dbReference type="Gene3D" id="3.40.190.10">
    <property type="entry name" value="Periplasmic binding protein-like II"/>
    <property type="match status" value="2"/>
</dbReference>
<keyword evidence="3" id="KW-0238">DNA-binding</keyword>
<dbReference type="Gene3D" id="1.10.10.10">
    <property type="entry name" value="Winged helix-like DNA-binding domain superfamily/Winged helix DNA-binding domain"/>
    <property type="match status" value="1"/>
</dbReference>
<accession>Q2CH60</accession>
<evidence type="ECO:0000256" key="1">
    <source>
        <dbReference type="ARBA" id="ARBA00009437"/>
    </source>
</evidence>
<dbReference type="AlphaFoldDB" id="Q2CH60"/>
<dbReference type="CDD" id="cd08411">
    <property type="entry name" value="PBP2_OxyR"/>
    <property type="match status" value="1"/>
</dbReference>
<proteinExistence type="inferred from homology"/>
<dbReference type="GO" id="GO:0003700">
    <property type="term" value="F:DNA-binding transcription factor activity"/>
    <property type="evidence" value="ECO:0007669"/>
    <property type="project" value="InterPro"/>
</dbReference>
<dbReference type="FunFam" id="1.10.10.10:FF:000001">
    <property type="entry name" value="LysR family transcriptional regulator"/>
    <property type="match status" value="1"/>
</dbReference>
<dbReference type="eggNOG" id="COG0583">
    <property type="taxonomic scope" value="Bacteria"/>
</dbReference>
<dbReference type="InterPro" id="IPR005119">
    <property type="entry name" value="LysR_subst-bd"/>
</dbReference>
<comment type="caution">
    <text evidence="7">The sequence shown here is derived from an EMBL/GenBank/DDBJ whole genome shotgun (WGS) entry which is preliminary data.</text>
</comment>
<dbReference type="GO" id="GO:0003677">
    <property type="term" value="F:DNA binding"/>
    <property type="evidence" value="ECO:0007669"/>
    <property type="project" value="UniProtKB-KW"/>
</dbReference>
<organism evidence="7 8">
    <name type="scientific">Oceanicola granulosus (strain ATCC BAA-861 / DSM 15982 / KCTC 12143 / HTCC2516)</name>
    <dbReference type="NCBI Taxonomy" id="314256"/>
    <lineage>
        <taxon>Bacteria</taxon>
        <taxon>Pseudomonadati</taxon>
        <taxon>Pseudomonadota</taxon>
        <taxon>Alphaproteobacteria</taxon>
        <taxon>Rhodobacterales</taxon>
        <taxon>Roseobacteraceae</taxon>
        <taxon>Oceanicola</taxon>
    </lineage>
</organism>
<evidence type="ECO:0000256" key="3">
    <source>
        <dbReference type="ARBA" id="ARBA00023125"/>
    </source>
</evidence>
<evidence type="ECO:0000256" key="5">
    <source>
        <dbReference type="ARBA" id="ARBA00023163"/>
    </source>
</evidence>
<comment type="similarity">
    <text evidence="1">Belongs to the LysR transcriptional regulatory family.</text>
</comment>
<dbReference type="EMBL" id="AAOT01000007">
    <property type="protein sequence ID" value="EAR51951.1"/>
    <property type="molecule type" value="Genomic_DNA"/>
</dbReference>
<dbReference type="Pfam" id="PF00126">
    <property type="entry name" value="HTH_1"/>
    <property type="match status" value="1"/>
</dbReference>
<dbReference type="RefSeq" id="WP_007256183.1">
    <property type="nucleotide sequence ID" value="NZ_CH724108.1"/>
</dbReference>
<reference evidence="7 8" key="1">
    <citation type="journal article" date="2010" name="J. Bacteriol.">
        <title>Genome sequences of Oceanicola granulosus HTCC2516(T) and Oceanicola batsensis HTCC2597(TDelta).</title>
        <authorList>
            <person name="Thrash J.C."/>
            <person name="Cho J.C."/>
            <person name="Vergin K.L."/>
            <person name="Giovannoni S.J."/>
        </authorList>
    </citation>
    <scope>NUCLEOTIDE SEQUENCE [LARGE SCALE GENOMIC DNA]</scope>
    <source>
        <strain evidence="8">ATCC BAA-861 / DSM 15982 / KCTC 12143 / HTCC2516</strain>
    </source>
</reference>
<dbReference type="InterPro" id="IPR000847">
    <property type="entry name" value="LysR_HTH_N"/>
</dbReference>
<evidence type="ECO:0000313" key="8">
    <source>
        <dbReference type="Proteomes" id="UP000003635"/>
    </source>
</evidence>
<keyword evidence="5" id="KW-0804">Transcription</keyword>
<gene>
    <name evidence="7" type="ORF">OG2516_13039</name>
</gene>
<dbReference type="Pfam" id="PF03466">
    <property type="entry name" value="LysR_substrate"/>
    <property type="match status" value="1"/>
</dbReference>
<feature type="domain" description="HTH lysR-type" evidence="6">
    <location>
        <begin position="3"/>
        <end position="60"/>
    </location>
</feature>
<dbReference type="InterPro" id="IPR036390">
    <property type="entry name" value="WH_DNA-bd_sf"/>
</dbReference>
<keyword evidence="2" id="KW-0805">Transcription regulation</keyword>
<sequence>MRPTLRQLEYIVAVHQLGSFSLAAEMLNVSQPSLSSQVAAVEADFGVRLFKRGRGGTQATAKGLECVQRARRVLAEVEALRSSMTSALPFGGRLRLGVLPSIGPYLLPQAMRSLHRDQPELRVIVREENTLSLDEGIRHGRFDAIISTPEDHPNTWQHPLFTEALWVAVSPDHPIAGLDRVEAADLAGQRLLTLDTGHRLARIVYGLAGLSGGIVSDDYEGTSLDSVLLMAATGAGAAVLPDLFTRRQAVHRREVVVKPLAMPDAIRGISLLFSRDLPVDDSHENLVRAIRDAARSLELAVAEPAAAVARSGKA</sequence>
<dbReference type="SUPFAM" id="SSF53850">
    <property type="entry name" value="Periplasmic binding protein-like II"/>
    <property type="match status" value="1"/>
</dbReference>
<dbReference type="SUPFAM" id="SSF46785">
    <property type="entry name" value="Winged helix' DNA-binding domain"/>
    <property type="match status" value="1"/>
</dbReference>
<dbReference type="PRINTS" id="PR00039">
    <property type="entry name" value="HTHLYSR"/>
</dbReference>